<dbReference type="Gene3D" id="2.40.290.10">
    <property type="match status" value="1"/>
</dbReference>
<keyword evidence="11" id="KW-0539">Nucleus</keyword>
<dbReference type="InterPro" id="IPR005161">
    <property type="entry name" value="Ku_N"/>
</dbReference>
<evidence type="ECO:0000256" key="4">
    <source>
        <dbReference type="ARBA" id="ARBA00022763"/>
    </source>
</evidence>
<evidence type="ECO:0000256" key="7">
    <source>
        <dbReference type="ARBA" id="ARBA00022840"/>
    </source>
</evidence>
<feature type="domain" description="Ku" evidence="12">
    <location>
        <begin position="272"/>
        <end position="425"/>
    </location>
</feature>
<accession>A0AAE0FAI8</accession>
<gene>
    <name evidence="13" type="ORF">CYMTET_34704</name>
</gene>
<dbReference type="GO" id="GO:0004386">
    <property type="term" value="F:helicase activity"/>
    <property type="evidence" value="ECO:0007669"/>
    <property type="project" value="UniProtKB-KW"/>
</dbReference>
<comment type="caution">
    <text evidence="13">The sequence shown here is derived from an EMBL/GenBank/DDBJ whole genome shotgun (WGS) entry which is preliminary data.</text>
</comment>
<keyword evidence="14" id="KW-1185">Reference proteome</keyword>
<dbReference type="SMART" id="SM00559">
    <property type="entry name" value="Ku78"/>
    <property type="match status" value="1"/>
</dbReference>
<keyword evidence="10" id="KW-0234">DNA repair</keyword>
<keyword evidence="4" id="KW-0227">DNA damage</keyword>
<dbReference type="GO" id="GO:0003684">
    <property type="term" value="F:damaged DNA binding"/>
    <property type="evidence" value="ECO:0007669"/>
    <property type="project" value="InterPro"/>
</dbReference>
<dbReference type="PANTHER" id="PTHR12604:SF4">
    <property type="entry name" value="X-RAY REPAIR CROSS-COMPLEMENTING PROTEIN 5"/>
    <property type="match status" value="1"/>
</dbReference>
<evidence type="ECO:0000256" key="6">
    <source>
        <dbReference type="ARBA" id="ARBA00022806"/>
    </source>
</evidence>
<comment type="subcellular location">
    <subcellularLocation>
        <location evidence="1">Nucleus</location>
    </subcellularLocation>
</comment>
<dbReference type="Pfam" id="PF02735">
    <property type="entry name" value="Ku"/>
    <property type="match status" value="1"/>
</dbReference>
<dbReference type="CDD" id="cd00873">
    <property type="entry name" value="KU80"/>
    <property type="match status" value="1"/>
</dbReference>
<dbReference type="InterPro" id="IPR036465">
    <property type="entry name" value="vWFA_dom_sf"/>
</dbReference>
<dbReference type="SUPFAM" id="SSF53300">
    <property type="entry name" value="vWA-like"/>
    <property type="match status" value="1"/>
</dbReference>
<evidence type="ECO:0000256" key="2">
    <source>
        <dbReference type="ARBA" id="ARBA00007726"/>
    </source>
</evidence>
<dbReference type="Gene3D" id="1.10.1600.10">
    <property type="match status" value="1"/>
</dbReference>
<evidence type="ECO:0000256" key="3">
    <source>
        <dbReference type="ARBA" id="ARBA00022741"/>
    </source>
</evidence>
<dbReference type="GO" id="GO:0016787">
    <property type="term" value="F:hydrolase activity"/>
    <property type="evidence" value="ECO:0007669"/>
    <property type="project" value="UniProtKB-KW"/>
</dbReference>
<dbReference type="InterPro" id="IPR024193">
    <property type="entry name" value="Ku80"/>
</dbReference>
<keyword evidence="9" id="KW-0233">DNA recombination</keyword>
<evidence type="ECO:0000259" key="12">
    <source>
        <dbReference type="SMART" id="SM00559"/>
    </source>
</evidence>
<keyword evidence="6 13" id="KW-0347">Helicase</keyword>
<dbReference type="GO" id="GO:0043564">
    <property type="term" value="C:Ku70:Ku80 complex"/>
    <property type="evidence" value="ECO:0007669"/>
    <property type="project" value="InterPro"/>
</dbReference>
<keyword evidence="8" id="KW-0238">DNA-binding</keyword>
<reference evidence="13 14" key="1">
    <citation type="journal article" date="2015" name="Genome Biol. Evol.">
        <title>Comparative Genomics of a Bacterivorous Green Alga Reveals Evolutionary Causalities and Consequences of Phago-Mixotrophic Mode of Nutrition.</title>
        <authorList>
            <person name="Burns J.A."/>
            <person name="Paasch A."/>
            <person name="Narechania A."/>
            <person name="Kim E."/>
        </authorList>
    </citation>
    <scope>NUCLEOTIDE SEQUENCE [LARGE SCALE GENOMIC DNA]</scope>
    <source>
        <strain evidence="13 14">PLY_AMNH</strain>
    </source>
</reference>
<keyword evidence="3" id="KW-0547">Nucleotide-binding</keyword>
<dbReference type="InterPro" id="IPR006164">
    <property type="entry name" value="DNA_bd_Ku70/Ku80"/>
</dbReference>
<dbReference type="Proteomes" id="UP001190700">
    <property type="component" value="Unassembled WGS sequence"/>
</dbReference>
<keyword evidence="5" id="KW-0378">Hydrolase</keyword>
<evidence type="ECO:0000256" key="10">
    <source>
        <dbReference type="ARBA" id="ARBA00023204"/>
    </source>
</evidence>
<sequence length="537" mass="59075">MADKILEVFLVDVNPTMHPRLKDVSGLLKSRAHSKVVQDNKDEIALIVYGAEGTNNELNLENEESGNPEQYMNIDVQFPMQVPDLAKIRAISDLAMVKGQGNSDFLDALAVAIDMLVKVQRKGKKRILLVTDYQVPVDLDQTFMENLQAQLGDSIILEVLEVARGDVQDDAAEDNMRVLAGLAEGRVTPMKAALKLSEGLVALKEVKPVTTMRVDLEIGPWMSIKVWSYKKTSAKTFPSMKKYSNQLEADDPEATHLVTRATVYRSTTDADIDELGPEKLTRAYKFGKQKVPVDEAVEKMVSFVAGNKELKLVGFTKRSSIPRAWFLKDTNIIVPWPQAKDSKDKAGLDPEEAEKAALGLSSLAQALEEKECVAMVRSVRTANSKSVEWGMLTPHLVEEGDFVLFNRLPFAEDLHIHNFPSFDAEQQAKDKLQPSASQEAAARDLILALDIGAKSGHEDPFCVDRIHNPTLQRFYSFLGARALDADATVPPAADFLPACPLPSSVMEGAVAAFSEVTSPSPTELLLQLPSLCSSLFL</sequence>
<evidence type="ECO:0000256" key="8">
    <source>
        <dbReference type="ARBA" id="ARBA00023125"/>
    </source>
</evidence>
<dbReference type="GO" id="GO:0006303">
    <property type="term" value="P:double-strand break repair via nonhomologous end joining"/>
    <property type="evidence" value="ECO:0007669"/>
    <property type="project" value="InterPro"/>
</dbReference>
<dbReference type="GO" id="GO:0042162">
    <property type="term" value="F:telomeric DNA binding"/>
    <property type="evidence" value="ECO:0007669"/>
    <property type="project" value="InterPro"/>
</dbReference>
<keyword evidence="7" id="KW-0067">ATP-binding</keyword>
<organism evidence="13 14">
    <name type="scientific">Cymbomonas tetramitiformis</name>
    <dbReference type="NCBI Taxonomy" id="36881"/>
    <lineage>
        <taxon>Eukaryota</taxon>
        <taxon>Viridiplantae</taxon>
        <taxon>Chlorophyta</taxon>
        <taxon>Pyramimonadophyceae</taxon>
        <taxon>Pyramimonadales</taxon>
        <taxon>Pyramimonadaceae</taxon>
        <taxon>Cymbomonas</taxon>
    </lineage>
</organism>
<dbReference type="Pfam" id="PF03731">
    <property type="entry name" value="Ku_N"/>
    <property type="match status" value="1"/>
</dbReference>
<dbReference type="GO" id="GO:0005524">
    <property type="term" value="F:ATP binding"/>
    <property type="evidence" value="ECO:0007669"/>
    <property type="project" value="UniProtKB-KW"/>
</dbReference>
<evidence type="ECO:0000313" key="14">
    <source>
        <dbReference type="Proteomes" id="UP001190700"/>
    </source>
</evidence>
<dbReference type="GO" id="GO:0003690">
    <property type="term" value="F:double-stranded DNA binding"/>
    <property type="evidence" value="ECO:0007669"/>
    <property type="project" value="TreeGrafter"/>
</dbReference>
<evidence type="ECO:0000256" key="5">
    <source>
        <dbReference type="ARBA" id="ARBA00022801"/>
    </source>
</evidence>
<dbReference type="GO" id="GO:0000723">
    <property type="term" value="P:telomere maintenance"/>
    <property type="evidence" value="ECO:0007669"/>
    <property type="project" value="InterPro"/>
</dbReference>
<dbReference type="EMBL" id="LGRX02021935">
    <property type="protein sequence ID" value="KAK3256147.1"/>
    <property type="molecule type" value="Genomic_DNA"/>
</dbReference>
<dbReference type="GO" id="GO:0006310">
    <property type="term" value="P:DNA recombination"/>
    <property type="evidence" value="ECO:0007669"/>
    <property type="project" value="UniProtKB-KW"/>
</dbReference>
<name>A0AAE0FAI8_9CHLO</name>
<comment type="similarity">
    <text evidence="2">Belongs to the ku80 family.</text>
</comment>
<protein>
    <submittedName>
        <fullName evidence="13">ATP-dependent DNA helicase II subunit 2</fullName>
    </submittedName>
</protein>
<dbReference type="AlphaFoldDB" id="A0AAE0FAI8"/>
<evidence type="ECO:0000313" key="13">
    <source>
        <dbReference type="EMBL" id="KAK3256147.1"/>
    </source>
</evidence>
<proteinExistence type="inferred from homology"/>
<evidence type="ECO:0000256" key="1">
    <source>
        <dbReference type="ARBA" id="ARBA00004123"/>
    </source>
</evidence>
<evidence type="ECO:0000256" key="11">
    <source>
        <dbReference type="ARBA" id="ARBA00023242"/>
    </source>
</evidence>
<dbReference type="InterPro" id="IPR016194">
    <property type="entry name" value="SPOC-like_C_dom_sf"/>
</dbReference>
<dbReference type="Gene3D" id="3.40.50.410">
    <property type="entry name" value="von Willebrand factor, type A domain"/>
    <property type="match status" value="1"/>
</dbReference>
<dbReference type="PANTHER" id="PTHR12604">
    <property type="entry name" value="KU AUTOANTIGEN DNA HELICASE"/>
    <property type="match status" value="1"/>
</dbReference>
<dbReference type="SUPFAM" id="SSF100939">
    <property type="entry name" value="SPOC domain-like"/>
    <property type="match status" value="1"/>
</dbReference>
<evidence type="ECO:0000256" key="9">
    <source>
        <dbReference type="ARBA" id="ARBA00023172"/>
    </source>
</evidence>